<keyword evidence="4" id="KW-0723">Serine/threonine-protein kinase</keyword>
<keyword evidence="11 15" id="KW-1133">Transmembrane helix</keyword>
<dbReference type="Gene3D" id="3.30.200.20">
    <property type="entry name" value="Phosphorylase Kinase, domain 1"/>
    <property type="match status" value="1"/>
</dbReference>
<dbReference type="GO" id="GO:0005886">
    <property type="term" value="C:plasma membrane"/>
    <property type="evidence" value="ECO:0007669"/>
    <property type="project" value="TreeGrafter"/>
</dbReference>
<dbReference type="Pfam" id="PF00069">
    <property type="entry name" value="Pkinase"/>
    <property type="match status" value="1"/>
</dbReference>
<dbReference type="SMART" id="SM00467">
    <property type="entry name" value="GS"/>
    <property type="match status" value="1"/>
</dbReference>
<keyword evidence="5" id="KW-0808">Transferase</keyword>
<evidence type="ECO:0000259" key="16">
    <source>
        <dbReference type="PROSITE" id="PS50011"/>
    </source>
</evidence>
<evidence type="ECO:0000256" key="2">
    <source>
        <dbReference type="ARBA" id="ARBA00009605"/>
    </source>
</evidence>
<dbReference type="AlphaFoldDB" id="I1ZI74"/>
<evidence type="ECO:0000256" key="14">
    <source>
        <dbReference type="PROSITE-ProRule" id="PRU10141"/>
    </source>
</evidence>
<evidence type="ECO:0000259" key="17">
    <source>
        <dbReference type="PROSITE" id="PS51256"/>
    </source>
</evidence>
<dbReference type="PANTHER" id="PTHR23255">
    <property type="entry name" value="TRANSFORMING GROWTH FACTOR-BETA RECEPTOR TYPE I AND II"/>
    <property type="match status" value="1"/>
</dbReference>
<organism evidence="18">
    <name type="scientific">Schmidtea mediterranea</name>
    <name type="common">Freshwater planarian flatworm</name>
    <dbReference type="NCBI Taxonomy" id="79327"/>
    <lineage>
        <taxon>Eukaryota</taxon>
        <taxon>Metazoa</taxon>
        <taxon>Spiralia</taxon>
        <taxon>Lophotrochozoa</taxon>
        <taxon>Platyhelminthes</taxon>
        <taxon>Rhabditophora</taxon>
        <taxon>Seriata</taxon>
        <taxon>Tricladida</taxon>
        <taxon>Continenticola</taxon>
        <taxon>Geoplanoidea</taxon>
        <taxon>Dugesiidae</taxon>
        <taxon>Schmidtea</taxon>
    </lineage>
</organism>
<dbReference type="InterPro" id="IPR000719">
    <property type="entry name" value="Prot_kinase_dom"/>
</dbReference>
<dbReference type="EC" id="2.7.11.30" evidence="3"/>
<dbReference type="InterPro" id="IPR008271">
    <property type="entry name" value="Ser/Thr_kinase_AS"/>
</dbReference>
<evidence type="ECO:0000256" key="5">
    <source>
        <dbReference type="ARBA" id="ARBA00022679"/>
    </source>
</evidence>
<evidence type="ECO:0000313" key="18">
    <source>
        <dbReference type="EMBL" id="AFJ24728.1"/>
    </source>
</evidence>
<evidence type="ECO:0000256" key="15">
    <source>
        <dbReference type="SAM" id="Phobius"/>
    </source>
</evidence>
<keyword evidence="10 14" id="KW-0067">ATP-binding</keyword>
<keyword evidence="13 18" id="KW-0675">Receptor</keyword>
<evidence type="ECO:0000256" key="8">
    <source>
        <dbReference type="ARBA" id="ARBA00022741"/>
    </source>
</evidence>
<feature type="binding site" evidence="14">
    <location>
        <position position="245"/>
    </location>
    <ligand>
        <name>ATP</name>
        <dbReference type="ChEBI" id="CHEBI:30616"/>
    </ligand>
</feature>
<feature type="non-terminal residue" evidence="18">
    <location>
        <position position="1"/>
    </location>
</feature>
<feature type="domain" description="Protein kinase" evidence="16">
    <location>
        <begin position="218"/>
        <end position="540"/>
    </location>
</feature>
<accession>I1ZI74</accession>
<dbReference type="PANTHER" id="PTHR23255:SF72">
    <property type="entry name" value="RECEPTOR PROTEIN SERINE_THREONINE KINASE"/>
    <property type="match status" value="1"/>
</dbReference>
<dbReference type="GO" id="GO:0043235">
    <property type="term" value="C:receptor complex"/>
    <property type="evidence" value="ECO:0007669"/>
    <property type="project" value="TreeGrafter"/>
</dbReference>
<evidence type="ECO:0000256" key="9">
    <source>
        <dbReference type="ARBA" id="ARBA00022777"/>
    </source>
</evidence>
<evidence type="ECO:0000256" key="6">
    <source>
        <dbReference type="ARBA" id="ARBA00022692"/>
    </source>
</evidence>
<keyword evidence="12 15" id="KW-0472">Membrane</keyword>
<evidence type="ECO:0000256" key="3">
    <source>
        <dbReference type="ARBA" id="ARBA00012401"/>
    </source>
</evidence>
<evidence type="ECO:0000256" key="1">
    <source>
        <dbReference type="ARBA" id="ARBA00004479"/>
    </source>
</evidence>
<evidence type="ECO:0000256" key="13">
    <source>
        <dbReference type="ARBA" id="ARBA00023170"/>
    </source>
</evidence>
<comment type="subcellular location">
    <subcellularLocation>
        <location evidence="1">Membrane</location>
        <topology evidence="1">Single-pass type I membrane protein</topology>
    </subcellularLocation>
</comment>
<protein>
    <recommendedName>
        <fullName evidence="3">receptor protein serine/threonine kinase</fullName>
        <ecNumber evidence="3">2.7.11.30</ecNumber>
    </recommendedName>
</protein>
<dbReference type="OrthoDB" id="69842at2759"/>
<evidence type="ECO:0000256" key="11">
    <source>
        <dbReference type="ARBA" id="ARBA00022989"/>
    </source>
</evidence>
<dbReference type="Pfam" id="PF08515">
    <property type="entry name" value="TGF_beta_GS"/>
    <property type="match status" value="1"/>
</dbReference>
<sequence>ISCICNYAHCFEKKCKTYFGCFKLISLYGNDTGKIYLDCLKESIHDSYICQNSTKSLVKCCDFNLCNKNSTFNNNIKPNQISNFDENDYYSLSIKFVIPFCVAAMILLVICLIMFNKYHHNLSRYLKLYSNFTISRTNYTRQLSENQTEFKPYADDCERSLSNSNNHSRFVENYSGLLPLNEEEARYNRQSSLHCDSCTSGSGSGMPFLVQRTIARQVQLINGIGKGRFGEVWKGAYYGEMVAVKIFSSRDETSWARETHIYNTYLLRHPNILGYYASDMVSRFGCTQLWLITHYHALGSLYDYLHSTVISFNECVSLLHSTAAGLSHLHTEIISGPQGKPSIAHRDLKSKNILIIKPGEACIADLGLSVLQSSTNCLCPSPVNSKHKIGTRRYMAPEILADCLCPDTDFTIENCLADPTSPSIATVTQHEACPIRFEHFISADIYAFALVMWEVLTRTFLSGQKTIMEYKVPYQDIVPLDPSTPEMRQLVCVDKFRPELPDSKSVFVLELNAMIRESWSEKSQTRPSALRLKKNLKSLLSTENLC</sequence>
<dbReference type="EMBL" id="JX010485">
    <property type="protein sequence ID" value="AFJ24728.1"/>
    <property type="molecule type" value="mRNA"/>
</dbReference>
<evidence type="ECO:0000256" key="10">
    <source>
        <dbReference type="ARBA" id="ARBA00022840"/>
    </source>
</evidence>
<evidence type="ECO:0000256" key="7">
    <source>
        <dbReference type="ARBA" id="ARBA00022729"/>
    </source>
</evidence>
<dbReference type="SUPFAM" id="SSF56112">
    <property type="entry name" value="Protein kinase-like (PK-like)"/>
    <property type="match status" value="1"/>
</dbReference>
<keyword evidence="9" id="KW-0418">Kinase</keyword>
<dbReference type="GO" id="GO:0004675">
    <property type="term" value="F:transmembrane receptor protein serine/threonine kinase activity"/>
    <property type="evidence" value="ECO:0007669"/>
    <property type="project" value="UniProtKB-EC"/>
</dbReference>
<feature type="domain" description="GS" evidence="17">
    <location>
        <begin position="172"/>
        <end position="217"/>
    </location>
</feature>
<dbReference type="InterPro" id="IPR017441">
    <property type="entry name" value="Protein_kinase_ATP_BS"/>
</dbReference>
<dbReference type="PROSITE" id="PS00107">
    <property type="entry name" value="PROTEIN_KINASE_ATP"/>
    <property type="match status" value="1"/>
</dbReference>
<dbReference type="InterPro" id="IPR011009">
    <property type="entry name" value="Kinase-like_dom_sf"/>
</dbReference>
<reference evidence="18" key="1">
    <citation type="journal article" date="2012" name="Genes Dev.">
        <title>A molecular wound response program associated with regeneration initiation in planarians.</title>
        <authorList>
            <person name="Wenemoser D."/>
            <person name="Lapan S.W."/>
            <person name="Wilkinson A.W."/>
            <person name="Bell G.W."/>
            <person name="Reddien P.W."/>
        </authorList>
    </citation>
    <scope>NUCLEOTIDE SEQUENCE</scope>
</reference>
<keyword evidence="6 15" id="KW-0812">Transmembrane</keyword>
<dbReference type="Gene3D" id="1.10.510.10">
    <property type="entry name" value="Transferase(Phosphotransferase) domain 1"/>
    <property type="match status" value="1"/>
</dbReference>
<comment type="similarity">
    <text evidence="2">Belongs to the protein kinase superfamily. TKL Ser/Thr protein kinase family. TGFB receptor subfamily.</text>
</comment>
<dbReference type="PROSITE" id="PS00108">
    <property type="entry name" value="PROTEIN_KINASE_ST"/>
    <property type="match status" value="1"/>
</dbReference>
<evidence type="ECO:0000256" key="4">
    <source>
        <dbReference type="ARBA" id="ARBA00022527"/>
    </source>
</evidence>
<dbReference type="GO" id="GO:0005524">
    <property type="term" value="F:ATP binding"/>
    <property type="evidence" value="ECO:0007669"/>
    <property type="project" value="UniProtKB-UniRule"/>
</dbReference>
<keyword evidence="7" id="KW-0732">Signal</keyword>
<dbReference type="GO" id="GO:0071363">
    <property type="term" value="P:cellular response to growth factor stimulus"/>
    <property type="evidence" value="ECO:0007669"/>
    <property type="project" value="TreeGrafter"/>
</dbReference>
<keyword evidence="8 14" id="KW-0547">Nucleotide-binding</keyword>
<dbReference type="InterPro" id="IPR000333">
    <property type="entry name" value="TGFB_receptor"/>
</dbReference>
<proteinExistence type="evidence at transcript level"/>
<dbReference type="SMART" id="SM00220">
    <property type="entry name" value="S_TKc"/>
    <property type="match status" value="1"/>
</dbReference>
<name>I1ZI74_SCHMD</name>
<dbReference type="InterPro" id="IPR003605">
    <property type="entry name" value="GS_dom"/>
</dbReference>
<evidence type="ECO:0000256" key="12">
    <source>
        <dbReference type="ARBA" id="ARBA00023136"/>
    </source>
</evidence>
<dbReference type="PROSITE" id="PS51256">
    <property type="entry name" value="GS"/>
    <property type="match status" value="1"/>
</dbReference>
<feature type="transmembrane region" description="Helical" evidence="15">
    <location>
        <begin position="96"/>
        <end position="115"/>
    </location>
</feature>
<dbReference type="PROSITE" id="PS50011">
    <property type="entry name" value="PROTEIN_KINASE_DOM"/>
    <property type="match status" value="1"/>
</dbReference>